<evidence type="ECO:0000313" key="2">
    <source>
        <dbReference type="Proteomes" id="UP000425960"/>
    </source>
</evidence>
<accession>A0A5K7ZQJ1</accession>
<dbReference type="Proteomes" id="UP000425960">
    <property type="component" value="Chromosome"/>
</dbReference>
<protein>
    <submittedName>
        <fullName evidence="1">Uncharacterized protein</fullName>
    </submittedName>
</protein>
<name>A0A5K7ZQJ1_9BACT</name>
<evidence type="ECO:0000313" key="1">
    <source>
        <dbReference type="EMBL" id="BBO79613.1"/>
    </source>
</evidence>
<gene>
    <name evidence="1" type="ORF">DSCO28_01790</name>
</gene>
<proteinExistence type="predicted"/>
<sequence>MGSVAVSGLNLPAPHFTVIQAKVMNNSSLYDKKSIDEVAKILNLSKRLCNGIRKHFGESLSLYDLSQITWRDFYPCKGLGIKSWREFSDAISIIDIPKKAVKILDKPSSNKIIIEIDISKSFSKVIKELSDIMKASV</sequence>
<dbReference type="KEGG" id="dov:DSCO28_01790"/>
<dbReference type="RefSeq" id="WP_155320755.1">
    <property type="nucleotide sequence ID" value="NZ_AP021876.1"/>
</dbReference>
<reference evidence="1 2" key="1">
    <citation type="submission" date="2019-11" db="EMBL/GenBank/DDBJ databases">
        <title>Comparative genomics of hydrocarbon-degrading Desulfosarcina strains.</title>
        <authorList>
            <person name="Watanabe M."/>
            <person name="Kojima H."/>
            <person name="Fukui M."/>
        </authorList>
    </citation>
    <scope>NUCLEOTIDE SEQUENCE [LARGE SCALE GENOMIC DNA]</scope>
    <source>
        <strain evidence="1 2">28bB2T</strain>
    </source>
</reference>
<dbReference type="EMBL" id="AP021876">
    <property type="protein sequence ID" value="BBO79613.1"/>
    <property type="molecule type" value="Genomic_DNA"/>
</dbReference>
<dbReference type="AlphaFoldDB" id="A0A5K7ZQJ1"/>
<organism evidence="1 2">
    <name type="scientific">Desulfosarcina ovata subsp. sediminis</name>
    <dbReference type="NCBI Taxonomy" id="885957"/>
    <lineage>
        <taxon>Bacteria</taxon>
        <taxon>Pseudomonadati</taxon>
        <taxon>Thermodesulfobacteriota</taxon>
        <taxon>Desulfobacteria</taxon>
        <taxon>Desulfobacterales</taxon>
        <taxon>Desulfosarcinaceae</taxon>
        <taxon>Desulfosarcina</taxon>
    </lineage>
</organism>